<reference evidence="1 2" key="1">
    <citation type="submission" date="2017-11" db="EMBL/GenBank/DDBJ databases">
        <title>The complete genome sequence and comparative genome analysis of Yersinia enterocolitica strain LC20.</title>
        <authorList>
            <person name="Shi G."/>
            <person name="Su M."/>
            <person name="Liang J."/>
            <person name="Gu W."/>
            <person name="Xiao Y."/>
            <person name="Zhang Z."/>
            <person name="Qiu H."/>
            <person name="Duan R."/>
            <person name="Zhang Z."/>
            <person name="Li Y."/>
            <person name="Zhang X."/>
            <person name="Ling Y."/>
            <person name="Song L."/>
            <person name="Chen M."/>
            <person name="Zhao Y."/>
            <person name="Wu J."/>
            <person name="Jing H."/>
            <person name="Xiao J."/>
            <person name="Wang X."/>
        </authorList>
    </citation>
    <scope>NUCLEOTIDE SEQUENCE [LARGE SCALE GENOMIC DNA]</scope>
    <source>
        <strain evidence="1 2">LC20</strain>
        <plasmid evidence="2">Plasmid1_80k</plasmid>
    </source>
</reference>
<proteinExistence type="predicted"/>
<evidence type="ECO:0000313" key="2">
    <source>
        <dbReference type="Proteomes" id="UP000230961"/>
    </source>
</evidence>
<dbReference type="Proteomes" id="UP000230961">
    <property type="component" value="Plasmid p1_80K"/>
</dbReference>
<dbReference type="AlphaFoldDB" id="A0A7U4GJ59"/>
<evidence type="ECO:0000313" key="1">
    <source>
        <dbReference type="EMBL" id="AHM76588.1"/>
    </source>
</evidence>
<organism evidence="1 2">
    <name type="scientific">Yersinia enterocolitica LC20</name>
    <dbReference type="NCBI Taxonomy" id="1443113"/>
    <lineage>
        <taxon>Bacteria</taxon>
        <taxon>Pseudomonadati</taxon>
        <taxon>Pseudomonadota</taxon>
        <taxon>Gammaproteobacteria</taxon>
        <taxon>Enterobacterales</taxon>
        <taxon>Yersiniaceae</taxon>
        <taxon>Yersinia</taxon>
    </lineage>
</organism>
<sequence>MRLDEVATVKTNFPEADFWLIRRGSLKTCGQPTYQFNPEHIGIKVERTDILLASYLFYCMEHLHKQGRWEALAGGSLALVNIRVSDVRSIGLKQR</sequence>
<accession>A0A7U4GJ59</accession>
<geneLocation type="plasmid" evidence="2">
    <name>Plasmid1_80k</name>
</geneLocation>
<dbReference type="KEGG" id="yel:LC20_06016"/>
<keyword evidence="1" id="KW-0614">Plasmid</keyword>
<gene>
    <name evidence="1" type="ORF">LC20_06016</name>
</gene>
<dbReference type="EMBL" id="CP007449">
    <property type="protein sequence ID" value="AHM76588.1"/>
    <property type="molecule type" value="Genomic_DNA"/>
</dbReference>
<name>A0A7U4GJ59_YEREN</name>
<protein>
    <submittedName>
        <fullName evidence="1">Uncharacterized protein</fullName>
    </submittedName>
</protein>